<gene>
    <name evidence="2" type="ORF">BET03_08155</name>
</gene>
<dbReference type="EMBL" id="MCIB01000003">
    <property type="protein sequence ID" value="RKD33891.1"/>
    <property type="molecule type" value="Genomic_DNA"/>
</dbReference>
<dbReference type="GO" id="GO:0030435">
    <property type="term" value="P:sporulation resulting in formation of a cellular spore"/>
    <property type="evidence" value="ECO:0007669"/>
    <property type="project" value="InterPro"/>
</dbReference>
<name>A0A419T8U1_9FIRM</name>
<sequence>MRYSKIIFLILVIVLLSGCLSEFSKPGIEKPHIPNFLDRDANGRIILKVYVLEKDKVERMNIENYVAGVVAGEMGNDWPLEALKAQAILARTYVMHFIKNRGGSKYKNANISTDVKEAQAWNIDAVNERIKNAVESTRGQVVLYNGDYIKAWFHAHSGGNTALAKEGLNYKYDNPPYIRIVKSKDSNKAPKNDTNWSYTFTKTEIKKACWKMKKDINDFNSIIIEKRGPSGRVVSLRIGNITVNGPTFRLNIGPGKLKSTLIDIISVNGNKVTFTGRGYGHGVGMSQWGAYQLAKEGMKAEEIIKYYFKDVNIVNLWK</sequence>
<accession>A0A419T8U1</accession>
<evidence type="ECO:0000259" key="1">
    <source>
        <dbReference type="Pfam" id="PF08486"/>
    </source>
</evidence>
<reference evidence="2 3" key="1">
    <citation type="submission" date="2016-08" db="EMBL/GenBank/DDBJ databases">
        <title>Novel Firmicutes and Novel Genomes.</title>
        <authorList>
            <person name="Poppleton D.I."/>
            <person name="Gribaldo S."/>
        </authorList>
    </citation>
    <scope>NUCLEOTIDE SEQUENCE [LARGE SCALE GENOMIC DNA]</scope>
    <source>
        <strain evidence="2 3">CTT3</strain>
    </source>
</reference>
<dbReference type="InterPro" id="IPR013693">
    <property type="entry name" value="SpoIID/LytB_N"/>
</dbReference>
<dbReference type="GO" id="GO:0030288">
    <property type="term" value="C:outer membrane-bounded periplasmic space"/>
    <property type="evidence" value="ECO:0007669"/>
    <property type="project" value="TreeGrafter"/>
</dbReference>
<dbReference type="NCBIfam" id="TIGR02669">
    <property type="entry name" value="SpoIID_LytB"/>
    <property type="match status" value="1"/>
</dbReference>
<proteinExistence type="predicted"/>
<dbReference type="OrthoDB" id="9794671at2"/>
<feature type="domain" description="Sporulation stage II protein D amidase enhancer LytB N-terminal" evidence="1">
    <location>
        <begin position="55"/>
        <end position="144"/>
    </location>
</feature>
<evidence type="ECO:0000313" key="3">
    <source>
        <dbReference type="Proteomes" id="UP000284177"/>
    </source>
</evidence>
<dbReference type="PANTHER" id="PTHR30032:SF4">
    <property type="entry name" value="AMIDASE ENHANCER"/>
    <property type="match status" value="1"/>
</dbReference>
<keyword evidence="3" id="KW-1185">Reference proteome</keyword>
<organism evidence="2 3">
    <name type="scientific">Thermohalobacter berrensis</name>
    <dbReference type="NCBI Taxonomy" id="99594"/>
    <lineage>
        <taxon>Bacteria</taxon>
        <taxon>Bacillati</taxon>
        <taxon>Bacillota</taxon>
        <taxon>Tissierellia</taxon>
        <taxon>Tissierellales</taxon>
        <taxon>Thermohalobacteraceae</taxon>
        <taxon>Thermohalobacter</taxon>
    </lineage>
</organism>
<comment type="caution">
    <text evidence="2">The sequence shown here is derived from an EMBL/GenBank/DDBJ whole genome shotgun (WGS) entry which is preliminary data.</text>
</comment>
<dbReference type="InterPro" id="IPR051922">
    <property type="entry name" value="Bact_Sporulation_Assoc"/>
</dbReference>
<protein>
    <submittedName>
        <fullName evidence="2">Sporulation protein</fullName>
    </submittedName>
</protein>
<dbReference type="PROSITE" id="PS51257">
    <property type="entry name" value="PROKAR_LIPOPROTEIN"/>
    <property type="match status" value="1"/>
</dbReference>
<dbReference type="Proteomes" id="UP000284177">
    <property type="component" value="Unassembled WGS sequence"/>
</dbReference>
<dbReference type="RefSeq" id="WP_120167341.1">
    <property type="nucleotide sequence ID" value="NZ_MCIB01000003.1"/>
</dbReference>
<evidence type="ECO:0000313" key="2">
    <source>
        <dbReference type="EMBL" id="RKD33891.1"/>
    </source>
</evidence>
<dbReference type="Pfam" id="PF08486">
    <property type="entry name" value="SpoIID"/>
    <property type="match status" value="1"/>
</dbReference>
<dbReference type="PANTHER" id="PTHR30032">
    <property type="entry name" value="N-ACETYLMURAMOYL-L-ALANINE AMIDASE-RELATED"/>
    <property type="match status" value="1"/>
</dbReference>
<dbReference type="InterPro" id="IPR013486">
    <property type="entry name" value="SpoIID/LytB"/>
</dbReference>
<dbReference type="AlphaFoldDB" id="A0A419T8U1"/>